<comment type="caution">
    <text evidence="11">The sequence shown here is derived from an EMBL/GenBank/DDBJ whole genome shotgun (WGS) entry which is preliminary data.</text>
</comment>
<protein>
    <submittedName>
        <fullName evidence="11">DNA-binding response regulator</fullName>
    </submittedName>
</protein>
<dbReference type="Pfam" id="PF00072">
    <property type="entry name" value="Response_reg"/>
    <property type="match status" value="1"/>
</dbReference>
<dbReference type="PROSITE" id="PS50110">
    <property type="entry name" value="RESPONSE_REGULATORY"/>
    <property type="match status" value="1"/>
</dbReference>
<dbReference type="PANTHER" id="PTHR48111">
    <property type="entry name" value="REGULATOR OF RPOS"/>
    <property type="match status" value="1"/>
</dbReference>
<dbReference type="GO" id="GO:0000976">
    <property type="term" value="F:transcription cis-regulatory region binding"/>
    <property type="evidence" value="ECO:0007669"/>
    <property type="project" value="TreeGrafter"/>
</dbReference>
<keyword evidence="5 8" id="KW-0238">DNA-binding</keyword>
<sequence length="232" mass="26737">MEQTTTILVVEDEKKMARLLQLELEHEGFAVDVKYDGLDALEAFYANSYQLILLDVMLPSLSGMELLRRIRKQDAHVPVMLLTARDAVPDKVSGFDLGATDYMTKPFEIEELLARIRAHLRHTVTAAAVQDPVLQVGDLTLDEKTRTVIRGKKEIELTPREYDLLLFLMKHEKQVLTRDQLLERVWGFQYAGDTNVVDVYIRYLRKKIDTGEMRKLIKTVRGVGYTIKDEEK</sequence>
<dbReference type="SMART" id="SM00862">
    <property type="entry name" value="Trans_reg_C"/>
    <property type="match status" value="1"/>
</dbReference>
<evidence type="ECO:0000313" key="11">
    <source>
        <dbReference type="EMBL" id="PAD20863.1"/>
    </source>
</evidence>
<evidence type="ECO:0000256" key="6">
    <source>
        <dbReference type="ARBA" id="ARBA00023163"/>
    </source>
</evidence>
<dbReference type="Gene3D" id="3.40.50.2300">
    <property type="match status" value="1"/>
</dbReference>
<dbReference type="SUPFAM" id="SSF46894">
    <property type="entry name" value="C-terminal effector domain of the bipartite response regulators"/>
    <property type="match status" value="1"/>
</dbReference>
<keyword evidence="3" id="KW-0902">Two-component regulatory system</keyword>
<dbReference type="InterPro" id="IPR011006">
    <property type="entry name" value="CheY-like_superfamily"/>
</dbReference>
<dbReference type="GO" id="GO:0000156">
    <property type="term" value="F:phosphorelay response regulator activity"/>
    <property type="evidence" value="ECO:0007669"/>
    <property type="project" value="TreeGrafter"/>
</dbReference>
<dbReference type="CDD" id="cd00383">
    <property type="entry name" value="trans_reg_C"/>
    <property type="match status" value="1"/>
</dbReference>
<evidence type="ECO:0000256" key="4">
    <source>
        <dbReference type="ARBA" id="ARBA00023015"/>
    </source>
</evidence>
<evidence type="ECO:0000256" key="7">
    <source>
        <dbReference type="PROSITE-ProRule" id="PRU00169"/>
    </source>
</evidence>
<feature type="modified residue" description="4-aspartylphosphate" evidence="7">
    <location>
        <position position="55"/>
    </location>
</feature>
<feature type="domain" description="OmpR/PhoB-type" evidence="10">
    <location>
        <begin position="131"/>
        <end position="229"/>
    </location>
</feature>
<dbReference type="GO" id="GO:0032993">
    <property type="term" value="C:protein-DNA complex"/>
    <property type="evidence" value="ECO:0007669"/>
    <property type="project" value="TreeGrafter"/>
</dbReference>
<dbReference type="GO" id="GO:0006355">
    <property type="term" value="P:regulation of DNA-templated transcription"/>
    <property type="evidence" value="ECO:0007669"/>
    <property type="project" value="InterPro"/>
</dbReference>
<evidence type="ECO:0000256" key="1">
    <source>
        <dbReference type="ARBA" id="ARBA00004496"/>
    </source>
</evidence>
<evidence type="ECO:0000256" key="2">
    <source>
        <dbReference type="ARBA" id="ARBA00022553"/>
    </source>
</evidence>
<feature type="domain" description="Response regulatory" evidence="9">
    <location>
        <begin position="6"/>
        <end position="120"/>
    </location>
</feature>
<dbReference type="InterPro" id="IPR039420">
    <property type="entry name" value="WalR-like"/>
</dbReference>
<evidence type="ECO:0000256" key="5">
    <source>
        <dbReference type="ARBA" id="ARBA00023125"/>
    </source>
</evidence>
<evidence type="ECO:0000313" key="12">
    <source>
        <dbReference type="Proteomes" id="UP000216013"/>
    </source>
</evidence>
<evidence type="ECO:0000259" key="10">
    <source>
        <dbReference type="PROSITE" id="PS51755"/>
    </source>
</evidence>
<dbReference type="OrthoDB" id="9790442at2"/>
<accession>A0A268A9R1</accession>
<evidence type="ECO:0000256" key="8">
    <source>
        <dbReference type="PROSITE-ProRule" id="PRU01091"/>
    </source>
</evidence>
<name>A0A268A9R1_9BACI</name>
<organism evidence="11 12">
    <name type="scientific">Terribacillus saccharophilus</name>
    <dbReference type="NCBI Taxonomy" id="361277"/>
    <lineage>
        <taxon>Bacteria</taxon>
        <taxon>Bacillati</taxon>
        <taxon>Bacillota</taxon>
        <taxon>Bacilli</taxon>
        <taxon>Bacillales</taxon>
        <taxon>Bacillaceae</taxon>
        <taxon>Terribacillus</taxon>
    </lineage>
</organism>
<dbReference type="FunFam" id="1.10.10.10:FF:000005">
    <property type="entry name" value="Two-component system response regulator"/>
    <property type="match status" value="1"/>
</dbReference>
<proteinExistence type="predicted"/>
<reference evidence="11 12" key="1">
    <citation type="submission" date="2017-07" db="EMBL/GenBank/DDBJ databases">
        <title>Isolation and whole genome analysis of endospore-forming bacteria from heroin.</title>
        <authorList>
            <person name="Kalinowski J."/>
            <person name="Ahrens B."/>
            <person name="Al-Dilaimi A."/>
            <person name="Winkler A."/>
            <person name="Wibberg D."/>
            <person name="Schleenbecker U."/>
            <person name="Ruckert C."/>
            <person name="Wolfel R."/>
            <person name="Grass G."/>
        </authorList>
    </citation>
    <scope>NUCLEOTIDE SEQUENCE [LARGE SCALE GENOMIC DNA]</scope>
    <source>
        <strain evidence="11 12">7528</strain>
    </source>
</reference>
<dbReference type="PROSITE" id="PS51755">
    <property type="entry name" value="OMPR_PHOB"/>
    <property type="match status" value="1"/>
</dbReference>
<dbReference type="Proteomes" id="UP000216013">
    <property type="component" value="Unassembled WGS sequence"/>
</dbReference>
<dbReference type="FunFam" id="3.40.50.2300:FF:000001">
    <property type="entry name" value="DNA-binding response regulator PhoB"/>
    <property type="match status" value="1"/>
</dbReference>
<feature type="DNA-binding region" description="OmpR/PhoB-type" evidence="8">
    <location>
        <begin position="131"/>
        <end position="229"/>
    </location>
</feature>
<dbReference type="SUPFAM" id="SSF52172">
    <property type="entry name" value="CheY-like"/>
    <property type="match status" value="1"/>
</dbReference>
<dbReference type="SMART" id="SM00448">
    <property type="entry name" value="REC"/>
    <property type="match status" value="1"/>
</dbReference>
<dbReference type="InterPro" id="IPR036388">
    <property type="entry name" value="WH-like_DNA-bd_sf"/>
</dbReference>
<dbReference type="Pfam" id="PF00486">
    <property type="entry name" value="Trans_reg_C"/>
    <property type="match status" value="1"/>
</dbReference>
<comment type="subcellular location">
    <subcellularLocation>
        <location evidence="1">Cytoplasm</location>
    </subcellularLocation>
</comment>
<dbReference type="PANTHER" id="PTHR48111:SF22">
    <property type="entry name" value="REGULATOR OF RPOS"/>
    <property type="match status" value="1"/>
</dbReference>
<dbReference type="Gene3D" id="1.10.10.10">
    <property type="entry name" value="Winged helix-like DNA-binding domain superfamily/Winged helix DNA-binding domain"/>
    <property type="match status" value="1"/>
</dbReference>
<keyword evidence="2 7" id="KW-0597">Phosphoprotein</keyword>
<evidence type="ECO:0000259" key="9">
    <source>
        <dbReference type="PROSITE" id="PS50110"/>
    </source>
</evidence>
<keyword evidence="4" id="KW-0805">Transcription regulation</keyword>
<dbReference type="GO" id="GO:0005829">
    <property type="term" value="C:cytosol"/>
    <property type="evidence" value="ECO:0007669"/>
    <property type="project" value="TreeGrafter"/>
</dbReference>
<keyword evidence="6" id="KW-0804">Transcription</keyword>
<dbReference type="Gene3D" id="6.10.250.690">
    <property type="match status" value="1"/>
</dbReference>
<dbReference type="EMBL" id="NPBV01000020">
    <property type="protein sequence ID" value="PAD20863.1"/>
    <property type="molecule type" value="Genomic_DNA"/>
</dbReference>
<dbReference type="RefSeq" id="WP_095230308.1">
    <property type="nucleotide sequence ID" value="NZ_NPBD01000002.1"/>
</dbReference>
<dbReference type="InterPro" id="IPR001789">
    <property type="entry name" value="Sig_transdc_resp-reg_receiver"/>
</dbReference>
<evidence type="ECO:0000256" key="3">
    <source>
        <dbReference type="ARBA" id="ARBA00023012"/>
    </source>
</evidence>
<dbReference type="AlphaFoldDB" id="A0A268A9R1"/>
<dbReference type="InterPro" id="IPR016032">
    <property type="entry name" value="Sig_transdc_resp-reg_C-effctor"/>
</dbReference>
<dbReference type="InterPro" id="IPR001867">
    <property type="entry name" value="OmpR/PhoB-type_DNA-bd"/>
</dbReference>
<gene>
    <name evidence="11" type="ORF">CHH64_11825</name>
</gene>